<keyword evidence="4 8" id="KW-0547">Nucleotide-binding</keyword>
<dbReference type="PIRSF" id="PIRSF000538">
    <property type="entry name" value="GlpK"/>
    <property type="match status" value="1"/>
</dbReference>
<comment type="catalytic activity">
    <reaction evidence="8 10">
        <text>D-xylulose + ATP = D-xylulose 5-phosphate + ADP + H(+)</text>
        <dbReference type="Rhea" id="RHEA:10964"/>
        <dbReference type="ChEBI" id="CHEBI:15378"/>
        <dbReference type="ChEBI" id="CHEBI:17140"/>
        <dbReference type="ChEBI" id="CHEBI:30616"/>
        <dbReference type="ChEBI" id="CHEBI:57737"/>
        <dbReference type="ChEBI" id="CHEBI:456216"/>
        <dbReference type="EC" id="2.7.1.17"/>
    </reaction>
</comment>
<dbReference type="Gene3D" id="3.30.420.40">
    <property type="match status" value="2"/>
</dbReference>
<evidence type="ECO:0000256" key="4">
    <source>
        <dbReference type="ARBA" id="ARBA00022741"/>
    </source>
</evidence>
<evidence type="ECO:0000259" key="11">
    <source>
        <dbReference type="Pfam" id="PF00370"/>
    </source>
</evidence>
<dbReference type="GO" id="GO:0042732">
    <property type="term" value="P:D-xylose metabolic process"/>
    <property type="evidence" value="ECO:0007669"/>
    <property type="project" value="UniProtKB-KW"/>
</dbReference>
<feature type="site" description="Important for activity" evidence="8">
    <location>
        <position position="11"/>
    </location>
</feature>
<evidence type="ECO:0000256" key="9">
    <source>
        <dbReference type="RuleBase" id="RU003733"/>
    </source>
</evidence>
<dbReference type="InterPro" id="IPR000577">
    <property type="entry name" value="Carb_kinase_FGGY"/>
</dbReference>
<dbReference type="GO" id="GO:0005524">
    <property type="term" value="F:ATP binding"/>
    <property type="evidence" value="ECO:0007669"/>
    <property type="project" value="UniProtKB-UniRule"/>
</dbReference>
<organism evidence="13 14">
    <name type="scientific">Rothia santali</name>
    <dbReference type="NCBI Taxonomy" id="2949643"/>
    <lineage>
        <taxon>Bacteria</taxon>
        <taxon>Bacillati</taxon>
        <taxon>Actinomycetota</taxon>
        <taxon>Actinomycetes</taxon>
        <taxon>Micrococcales</taxon>
        <taxon>Micrococcaceae</taxon>
        <taxon>Rothia</taxon>
    </lineage>
</organism>
<reference evidence="13" key="1">
    <citation type="submission" date="2022-06" db="EMBL/GenBank/DDBJ databases">
        <title>Rothia sp. isolated from sandalwood seedling.</title>
        <authorList>
            <person name="Tuikhar N."/>
            <person name="Kirdat K."/>
            <person name="Thorat V."/>
            <person name="Swetha P."/>
            <person name="Padma S."/>
            <person name="Sundararaj R."/>
            <person name="Yadav A."/>
        </authorList>
    </citation>
    <scope>NUCLEOTIDE SEQUENCE</scope>
    <source>
        <strain evidence="13">AR01</strain>
    </source>
</reference>
<dbReference type="SUPFAM" id="SSF53067">
    <property type="entry name" value="Actin-like ATPase domain"/>
    <property type="match status" value="2"/>
</dbReference>
<dbReference type="RefSeq" id="WP_254165636.1">
    <property type="nucleotide sequence ID" value="NZ_JANAFB010000009.1"/>
</dbReference>
<dbReference type="AlphaFoldDB" id="A0A9X2KHY4"/>
<dbReference type="Pfam" id="PF00370">
    <property type="entry name" value="FGGY_N"/>
    <property type="match status" value="1"/>
</dbReference>
<protein>
    <recommendedName>
        <fullName evidence="8 10">Xylulose kinase</fullName>
        <shortName evidence="8 10">Xylulokinase</shortName>
        <ecNumber evidence="8 10">2.7.1.17</ecNumber>
    </recommendedName>
</protein>
<proteinExistence type="inferred from homology"/>
<evidence type="ECO:0000256" key="1">
    <source>
        <dbReference type="ARBA" id="ARBA00009156"/>
    </source>
</evidence>
<dbReference type="GO" id="GO:0004856">
    <property type="term" value="F:D-xylulokinase activity"/>
    <property type="evidence" value="ECO:0007669"/>
    <property type="project" value="UniProtKB-UniRule"/>
</dbReference>
<feature type="binding site" evidence="8">
    <location>
        <begin position="72"/>
        <end position="73"/>
    </location>
    <ligand>
        <name>substrate</name>
    </ligand>
</feature>
<evidence type="ECO:0000256" key="10">
    <source>
        <dbReference type="RuleBase" id="RU364073"/>
    </source>
</evidence>
<dbReference type="HAMAP" id="MF_02220">
    <property type="entry name" value="XylB"/>
    <property type="match status" value="1"/>
</dbReference>
<dbReference type="NCBIfam" id="TIGR01312">
    <property type="entry name" value="XylB"/>
    <property type="match status" value="1"/>
</dbReference>
<keyword evidence="3 8" id="KW-0808">Transferase</keyword>
<comment type="similarity">
    <text evidence="1 8 9">Belongs to the FGGY kinase family.</text>
</comment>
<dbReference type="Pfam" id="PF02782">
    <property type="entry name" value="FGGY_C"/>
    <property type="match status" value="1"/>
</dbReference>
<keyword evidence="5 8" id="KW-0418">Kinase</keyword>
<dbReference type="EMBL" id="JANAFB010000009">
    <property type="protein sequence ID" value="MCP3425425.1"/>
    <property type="molecule type" value="Genomic_DNA"/>
</dbReference>
<dbReference type="InterPro" id="IPR018485">
    <property type="entry name" value="FGGY_C"/>
</dbReference>
<dbReference type="InterPro" id="IPR050406">
    <property type="entry name" value="FGGY_Carb_Kinase"/>
</dbReference>
<feature type="active site" description="Proton acceptor" evidence="8">
    <location>
        <position position="224"/>
    </location>
</feature>
<evidence type="ECO:0000256" key="3">
    <source>
        <dbReference type="ARBA" id="ARBA00022679"/>
    </source>
</evidence>
<sequence>MPEKTYVLGVDSSTQSCKALLVEAETGRVVETRRADHPGGTEVDPAAWRAALEEATADLLPRAAAVSVAGQQHGMVLLGERREPVRPALLWNDTRSAHEAEELTERLGGPERAARRVGSVPVASYTATKLAWTRRNEPESARRTRAVALPHDYLTLTLNADDELVTDHGDASGTAYYSPADRAWVPEIAEEALGHAPRLPRLAEPGEAVGRTRGGAVLAAGTGDNMGAALGLGLRPGDVALSMGTSAVAMMVADSPAEDSSGSVSGFCDATGRYLPLACTLNGAPVMDLGRRLLGVGQEEFSELALAGEPGAGGAVFLPYLNGERTPNLPDATAQLGGVVGDLSRENLARAVVEGLACSVREAMDRVVGHSGGEPGRVLLIGGGARSRAFQRILAGVLGRPLELPDAEEFVALGAARQAAWALSGDEEPPRWAAAEGETVEAPARPEVFEAYLRFRETMHPGA</sequence>
<evidence type="ECO:0000313" key="14">
    <source>
        <dbReference type="Proteomes" id="UP001139502"/>
    </source>
</evidence>
<dbReference type="InterPro" id="IPR018483">
    <property type="entry name" value="Carb_kinase_FGGY_CS"/>
</dbReference>
<keyword evidence="2 8" id="KW-0859">Xylose metabolism</keyword>
<accession>A0A9X2KHY4</accession>
<dbReference type="InterPro" id="IPR043129">
    <property type="entry name" value="ATPase_NBD"/>
</dbReference>
<comment type="caution">
    <text evidence="13">The sequence shown here is derived from an EMBL/GenBank/DDBJ whole genome shotgun (WGS) entry which is preliminary data.</text>
</comment>
<dbReference type="Proteomes" id="UP001139502">
    <property type="component" value="Unassembled WGS sequence"/>
</dbReference>
<evidence type="ECO:0000256" key="7">
    <source>
        <dbReference type="ARBA" id="ARBA00023277"/>
    </source>
</evidence>
<name>A0A9X2KHY4_9MICC</name>
<dbReference type="InterPro" id="IPR018484">
    <property type="entry name" value="FGGY_N"/>
</dbReference>
<comment type="function">
    <text evidence="8">Catalyzes the phosphorylation of D-xylulose to D-xylulose 5-phosphate.</text>
</comment>
<evidence type="ECO:0000313" key="13">
    <source>
        <dbReference type="EMBL" id="MCP3425425.1"/>
    </source>
</evidence>
<feature type="domain" description="Carbohydrate kinase FGGY C-terminal" evidence="12">
    <location>
        <begin position="240"/>
        <end position="423"/>
    </location>
</feature>
<dbReference type="GO" id="GO:0005998">
    <property type="term" value="P:xylulose catabolic process"/>
    <property type="evidence" value="ECO:0007669"/>
    <property type="project" value="UniProtKB-UniRule"/>
</dbReference>
<dbReference type="EC" id="2.7.1.17" evidence="8 10"/>
<evidence type="ECO:0000259" key="12">
    <source>
        <dbReference type="Pfam" id="PF02782"/>
    </source>
</evidence>
<evidence type="ECO:0000256" key="8">
    <source>
        <dbReference type="HAMAP-Rule" id="MF_02220"/>
    </source>
</evidence>
<dbReference type="PANTHER" id="PTHR43095:SF5">
    <property type="entry name" value="XYLULOSE KINASE"/>
    <property type="match status" value="1"/>
</dbReference>
<dbReference type="CDD" id="cd07809">
    <property type="entry name" value="ASKHA_NBD_FGGY_BaXK-like"/>
    <property type="match status" value="1"/>
</dbReference>
<feature type="domain" description="Carbohydrate kinase FGGY N-terminal" evidence="11">
    <location>
        <begin position="6"/>
        <end position="221"/>
    </location>
</feature>
<keyword evidence="7 8" id="KW-0119">Carbohydrate metabolism</keyword>
<dbReference type="PROSITE" id="PS00445">
    <property type="entry name" value="FGGY_KINASES_2"/>
    <property type="match status" value="1"/>
</dbReference>
<evidence type="ECO:0000256" key="2">
    <source>
        <dbReference type="ARBA" id="ARBA00022629"/>
    </source>
</evidence>
<keyword evidence="14" id="KW-1185">Reference proteome</keyword>
<evidence type="ECO:0000256" key="6">
    <source>
        <dbReference type="ARBA" id="ARBA00022840"/>
    </source>
</evidence>
<gene>
    <name evidence="8 10 13" type="primary">xylB</name>
    <name evidence="13" type="ORF">NBM05_05175</name>
</gene>
<dbReference type="InterPro" id="IPR006000">
    <property type="entry name" value="Xylulokinase"/>
</dbReference>
<keyword evidence="6 8" id="KW-0067">ATP-binding</keyword>
<evidence type="ECO:0000256" key="5">
    <source>
        <dbReference type="ARBA" id="ARBA00022777"/>
    </source>
</evidence>
<dbReference type="PANTHER" id="PTHR43095">
    <property type="entry name" value="SUGAR KINASE"/>
    <property type="match status" value="1"/>
</dbReference>